<keyword evidence="6 7" id="KW-0472">Membrane</keyword>
<feature type="transmembrane region" description="Helical" evidence="7">
    <location>
        <begin position="160"/>
        <end position="176"/>
    </location>
</feature>
<feature type="transmembrane region" description="Helical" evidence="7">
    <location>
        <begin position="252"/>
        <end position="272"/>
    </location>
</feature>
<dbReference type="Pfam" id="PF00892">
    <property type="entry name" value="EamA"/>
    <property type="match status" value="2"/>
</dbReference>
<protein>
    <submittedName>
        <fullName evidence="9">DMT family transporter</fullName>
    </submittedName>
</protein>
<dbReference type="AlphaFoldDB" id="A0A9J6QX78"/>
<keyword evidence="4 7" id="KW-0812">Transmembrane</keyword>
<feature type="transmembrane region" description="Helical" evidence="7">
    <location>
        <begin position="7"/>
        <end position="25"/>
    </location>
</feature>
<evidence type="ECO:0000256" key="2">
    <source>
        <dbReference type="ARBA" id="ARBA00007362"/>
    </source>
</evidence>
<evidence type="ECO:0000256" key="7">
    <source>
        <dbReference type="SAM" id="Phobius"/>
    </source>
</evidence>
<sequence>MNKGKKIYGFMVLAALFWSGAFIAGKYAVPFIPTFTLTFLRFFFASLILCILSGAARKKEEDRFRLKKEHLPIFLFTGIVGMFGYHVFFFIALKYTTAINSSIIGAMNPIVTIVIAALFLRNKIPAKQIAGILLSFFGVLLTITGADVETLVQLDFNRGDLWMAAAVICWAAYGVFSKSKGAGIPPFWLTYYSFLVCTLILIPFVIWEKPWQLLAQAPPQAWIAVLYMSIFASVAGYMIQQIAIKQIGPSKTSIFINLVPVFSMVLATLILGEALAPIKLATAGIIILGGCICQFSGSADQKG</sequence>
<comment type="caution">
    <text evidence="9">The sequence shown here is derived from an EMBL/GenBank/DDBJ whole genome shotgun (WGS) entry which is preliminary data.</text>
</comment>
<dbReference type="SUPFAM" id="SSF103481">
    <property type="entry name" value="Multidrug resistance efflux transporter EmrE"/>
    <property type="match status" value="2"/>
</dbReference>
<evidence type="ECO:0000259" key="8">
    <source>
        <dbReference type="Pfam" id="PF00892"/>
    </source>
</evidence>
<feature type="domain" description="EamA" evidence="8">
    <location>
        <begin position="8"/>
        <end position="143"/>
    </location>
</feature>
<proteinExistence type="inferred from homology"/>
<dbReference type="InterPro" id="IPR000620">
    <property type="entry name" value="EamA_dom"/>
</dbReference>
<evidence type="ECO:0000256" key="1">
    <source>
        <dbReference type="ARBA" id="ARBA00004651"/>
    </source>
</evidence>
<dbReference type="InterPro" id="IPR050638">
    <property type="entry name" value="AA-Vitamin_Transporters"/>
</dbReference>
<dbReference type="InterPro" id="IPR037185">
    <property type="entry name" value="EmrE-like"/>
</dbReference>
<gene>
    <name evidence="9" type="ORF">OBO34_17310</name>
</gene>
<feature type="transmembrane region" description="Helical" evidence="7">
    <location>
        <begin position="219"/>
        <end position="240"/>
    </location>
</feature>
<dbReference type="RefSeq" id="WP_253020317.1">
    <property type="nucleotide sequence ID" value="NZ_JAOSHN010000008.1"/>
</dbReference>
<evidence type="ECO:0000256" key="5">
    <source>
        <dbReference type="ARBA" id="ARBA00022989"/>
    </source>
</evidence>
<evidence type="ECO:0000256" key="4">
    <source>
        <dbReference type="ARBA" id="ARBA00022692"/>
    </source>
</evidence>
<feature type="transmembrane region" description="Helical" evidence="7">
    <location>
        <begin position="99"/>
        <end position="120"/>
    </location>
</feature>
<dbReference type="GO" id="GO:0005886">
    <property type="term" value="C:plasma membrane"/>
    <property type="evidence" value="ECO:0007669"/>
    <property type="project" value="UniProtKB-SubCell"/>
</dbReference>
<feature type="transmembrane region" description="Helical" evidence="7">
    <location>
        <begin position="129"/>
        <end position="148"/>
    </location>
</feature>
<organism evidence="9 10">
    <name type="scientific">Hominibacterium faecale</name>
    <dbReference type="NCBI Taxonomy" id="2839743"/>
    <lineage>
        <taxon>Bacteria</taxon>
        <taxon>Bacillati</taxon>
        <taxon>Bacillota</taxon>
        <taxon>Clostridia</taxon>
        <taxon>Peptostreptococcales</taxon>
        <taxon>Anaerovoracaceae</taxon>
        <taxon>Hominibacterium</taxon>
    </lineage>
</organism>
<feature type="domain" description="EamA" evidence="8">
    <location>
        <begin position="158"/>
        <end position="289"/>
    </location>
</feature>
<accession>A0A9J6QX78</accession>
<comment type="subcellular location">
    <subcellularLocation>
        <location evidence="1">Cell membrane</location>
        <topology evidence="1">Multi-pass membrane protein</topology>
    </subcellularLocation>
</comment>
<evidence type="ECO:0000313" key="9">
    <source>
        <dbReference type="EMBL" id="MCU7380100.1"/>
    </source>
</evidence>
<dbReference type="PANTHER" id="PTHR32322">
    <property type="entry name" value="INNER MEMBRANE TRANSPORTER"/>
    <property type="match status" value="1"/>
</dbReference>
<dbReference type="PANTHER" id="PTHR32322:SF18">
    <property type="entry name" value="S-ADENOSYLMETHIONINE_S-ADENOSYLHOMOCYSTEINE TRANSPORTER"/>
    <property type="match status" value="1"/>
</dbReference>
<feature type="transmembrane region" description="Helical" evidence="7">
    <location>
        <begin position="278"/>
        <end position="297"/>
    </location>
</feature>
<name>A0A9J6QX78_9FIRM</name>
<feature type="transmembrane region" description="Helical" evidence="7">
    <location>
        <begin position="188"/>
        <end position="207"/>
    </location>
</feature>
<keyword evidence="10" id="KW-1185">Reference proteome</keyword>
<reference evidence="9" key="1">
    <citation type="submission" date="2022-09" db="EMBL/GenBank/DDBJ databases">
        <title>Culturomic study of gut microbiota in children with autism spectrum disorder.</title>
        <authorList>
            <person name="Efimov B.A."/>
            <person name="Chaplin A.V."/>
            <person name="Sokolova S.R."/>
            <person name="Pikina A.P."/>
            <person name="Korzhanova M."/>
            <person name="Belova V."/>
            <person name="Korostin D."/>
        </authorList>
    </citation>
    <scope>NUCLEOTIDE SEQUENCE</scope>
    <source>
        <strain evidence="9">ASD5510</strain>
    </source>
</reference>
<dbReference type="Proteomes" id="UP001065549">
    <property type="component" value="Unassembled WGS sequence"/>
</dbReference>
<feature type="transmembrane region" description="Helical" evidence="7">
    <location>
        <begin position="31"/>
        <end position="52"/>
    </location>
</feature>
<dbReference type="EMBL" id="JAOSHN010000008">
    <property type="protein sequence ID" value="MCU7380100.1"/>
    <property type="molecule type" value="Genomic_DNA"/>
</dbReference>
<keyword evidence="3" id="KW-1003">Cell membrane</keyword>
<keyword evidence="5 7" id="KW-1133">Transmembrane helix</keyword>
<evidence type="ECO:0000256" key="6">
    <source>
        <dbReference type="ARBA" id="ARBA00023136"/>
    </source>
</evidence>
<feature type="transmembrane region" description="Helical" evidence="7">
    <location>
        <begin position="73"/>
        <end position="93"/>
    </location>
</feature>
<evidence type="ECO:0000313" key="10">
    <source>
        <dbReference type="Proteomes" id="UP001065549"/>
    </source>
</evidence>
<comment type="similarity">
    <text evidence="2">Belongs to the EamA transporter family.</text>
</comment>
<evidence type="ECO:0000256" key="3">
    <source>
        <dbReference type="ARBA" id="ARBA00022475"/>
    </source>
</evidence>